<dbReference type="Pfam" id="PF14433">
    <property type="entry name" value="SUKH-3"/>
    <property type="match status" value="1"/>
</dbReference>
<dbReference type="OrthoDB" id="3351204at2"/>
<dbReference type="Proteomes" id="UP000240429">
    <property type="component" value="Unassembled WGS sequence"/>
</dbReference>
<comment type="caution">
    <text evidence="1">The sequence shown here is derived from an EMBL/GenBank/DDBJ whole genome shotgun (WGS) entry which is preliminary data.</text>
</comment>
<evidence type="ECO:0000313" key="1">
    <source>
        <dbReference type="EMBL" id="PSM37785.1"/>
    </source>
</evidence>
<gene>
    <name evidence="1" type="ORF">C6Y14_40680</name>
</gene>
<reference evidence="1 2" key="1">
    <citation type="submission" date="2018-03" db="EMBL/GenBank/DDBJ databases">
        <title>Streptomyces dioscori sp. nov., a novel endophytic actinobacterium isolated from bulbil of Dioscorea bulbifera L.</title>
        <authorList>
            <person name="Zhikuan W."/>
        </authorList>
    </citation>
    <scope>NUCLEOTIDE SEQUENCE [LARGE SCALE GENOMIC DNA]</scope>
    <source>
        <strain evidence="1 2">A217</strain>
    </source>
</reference>
<dbReference type="InterPro" id="IPR025850">
    <property type="entry name" value="SUKH-3"/>
</dbReference>
<organism evidence="1 2">
    <name type="scientific">Streptomyces dioscori</name>
    <dbReference type="NCBI Taxonomy" id="2109333"/>
    <lineage>
        <taxon>Bacteria</taxon>
        <taxon>Bacillati</taxon>
        <taxon>Actinomycetota</taxon>
        <taxon>Actinomycetes</taxon>
        <taxon>Kitasatosporales</taxon>
        <taxon>Streptomycetaceae</taxon>
        <taxon>Streptomyces</taxon>
        <taxon>Streptomyces aurantiacus group</taxon>
    </lineage>
</organism>
<dbReference type="EMBL" id="PYBJ01000036">
    <property type="protein sequence ID" value="PSM37785.1"/>
    <property type="molecule type" value="Genomic_DNA"/>
</dbReference>
<sequence>MMARFSPGTEQRLRDAGWVPDRRVDLTRWRASLSEFTWHEAAEKFLREFGGIRVELDGPGVTRALEPFELDPELAVGEAGRFAELSERFGRHFFPVGEVGQGEFFLAIDEEGVVHLLAAWVLRCGPSDLALERLITGVAPERLVPVDGSPP</sequence>
<name>A0A2P8PUV3_9ACTN</name>
<keyword evidence="2" id="KW-1185">Reference proteome</keyword>
<evidence type="ECO:0000313" key="2">
    <source>
        <dbReference type="Proteomes" id="UP000240429"/>
    </source>
</evidence>
<protein>
    <recommendedName>
        <fullName evidence="3">SUKH-3 domain containing protein</fullName>
    </recommendedName>
</protein>
<accession>A0A2P8PUV3</accession>
<proteinExistence type="predicted"/>
<dbReference type="RefSeq" id="WP_107021969.1">
    <property type="nucleotide sequence ID" value="NZ_KZ679061.1"/>
</dbReference>
<evidence type="ECO:0008006" key="3">
    <source>
        <dbReference type="Google" id="ProtNLM"/>
    </source>
</evidence>
<dbReference type="AlphaFoldDB" id="A0A2P8PUV3"/>